<evidence type="ECO:0000313" key="2">
    <source>
        <dbReference type="Proteomes" id="UP000004095"/>
    </source>
</evidence>
<comment type="caution">
    <text evidence="1">The sequence shown here is derived from an EMBL/GenBank/DDBJ whole genome shotgun (WGS) entry which is preliminary data.</text>
</comment>
<dbReference type="AlphaFoldDB" id="A1ZNP0"/>
<keyword evidence="2" id="KW-1185">Reference proteome</keyword>
<proteinExistence type="predicted"/>
<protein>
    <submittedName>
        <fullName evidence="1">Uncharacterized protein</fullName>
    </submittedName>
</protein>
<gene>
    <name evidence="1" type="ORF">M23134_02598</name>
</gene>
<organism evidence="1 2">
    <name type="scientific">Microscilla marina ATCC 23134</name>
    <dbReference type="NCBI Taxonomy" id="313606"/>
    <lineage>
        <taxon>Bacteria</taxon>
        <taxon>Pseudomonadati</taxon>
        <taxon>Bacteroidota</taxon>
        <taxon>Cytophagia</taxon>
        <taxon>Cytophagales</taxon>
        <taxon>Microscillaceae</taxon>
        <taxon>Microscilla</taxon>
    </lineage>
</organism>
<reference evidence="1 2" key="1">
    <citation type="submission" date="2007-01" db="EMBL/GenBank/DDBJ databases">
        <authorList>
            <person name="Haygood M."/>
            <person name="Podell S."/>
            <person name="Anderson C."/>
            <person name="Hopkinson B."/>
            <person name="Roe K."/>
            <person name="Barbeau K."/>
            <person name="Gaasterland T."/>
            <person name="Ferriera S."/>
            <person name="Johnson J."/>
            <person name="Kravitz S."/>
            <person name="Beeson K."/>
            <person name="Sutton G."/>
            <person name="Rogers Y.-H."/>
            <person name="Friedman R."/>
            <person name="Frazier M."/>
            <person name="Venter J.C."/>
        </authorList>
    </citation>
    <scope>NUCLEOTIDE SEQUENCE [LARGE SCALE GENOMIC DNA]</scope>
    <source>
        <strain evidence="1 2">ATCC 23134</strain>
    </source>
</reference>
<sequence length="161" mass="18270">MIVLYVLPANVFAQKHKTNDQEILACIAKNKSAQGVVDSAFSAYKWAIELEKNCSKVIDGEHEAGVLFAIADEAVVAEMLWEMSKRCTPLKDAQEYLETIHEIFKSSVKTKKTTKKGELFTRKVESVSLKKYHVRKIRKRAEIVAKIINGEKLSLFQKLLD</sequence>
<accession>A1ZNP0</accession>
<evidence type="ECO:0000313" key="1">
    <source>
        <dbReference type="EMBL" id="EAY27929.1"/>
    </source>
</evidence>
<name>A1ZNP0_MICM2</name>
<dbReference type="EMBL" id="AAWS01000019">
    <property type="protein sequence ID" value="EAY27929.1"/>
    <property type="molecule type" value="Genomic_DNA"/>
</dbReference>
<dbReference type="Proteomes" id="UP000004095">
    <property type="component" value="Unassembled WGS sequence"/>
</dbReference>